<dbReference type="EMBL" id="JELW01000006">
    <property type="protein sequence ID" value="EXV02004.1"/>
    <property type="molecule type" value="Genomic_DNA"/>
</dbReference>
<name>A0A0A1UVW3_9HYPO</name>
<dbReference type="Pfam" id="PF04749">
    <property type="entry name" value="PLAC8"/>
    <property type="match status" value="1"/>
</dbReference>
<proteinExistence type="predicted"/>
<dbReference type="InterPro" id="IPR006461">
    <property type="entry name" value="PLAC_motif_containing"/>
</dbReference>
<evidence type="ECO:0000256" key="1">
    <source>
        <dbReference type="SAM" id="MobiDB-lite"/>
    </source>
</evidence>
<dbReference type="OrthoDB" id="1045822at2759"/>
<accession>A0A0A1UVW3</accession>
<feature type="region of interest" description="Disordered" evidence="1">
    <location>
        <begin position="138"/>
        <end position="179"/>
    </location>
</feature>
<protein>
    <submittedName>
        <fullName evidence="2">PLAC8 family protein</fullName>
    </submittedName>
</protein>
<gene>
    <name evidence="2" type="ORF">X797_004839</name>
</gene>
<dbReference type="Proteomes" id="UP000030151">
    <property type="component" value="Unassembled WGS sequence"/>
</dbReference>
<dbReference type="eggNOG" id="ENOG502S7UD">
    <property type="taxonomic scope" value="Eukaryota"/>
</dbReference>
<dbReference type="AlphaFoldDB" id="A0A0A1UVW3"/>
<feature type="region of interest" description="Disordered" evidence="1">
    <location>
        <begin position="1"/>
        <end position="28"/>
    </location>
</feature>
<feature type="compositionally biased region" description="Basic residues" evidence="1">
    <location>
        <begin position="170"/>
        <end position="179"/>
    </location>
</feature>
<evidence type="ECO:0000313" key="2">
    <source>
        <dbReference type="EMBL" id="EXV02004.1"/>
    </source>
</evidence>
<sequence>MEPKQHHTQQQQQSAPQHPDQHQNNAHLDPHSSQWQFGLFDCCGDMKACLLGCCLPSVLHGKTMQRMHDPSLQSHELLNHECMVWCCMPRTWLYNTATRTRIREKYGIEGDASSDFKTSYFCRCCALIQQDREVALRAGHYPPDPQGYQGQTQGMQMPRHSGVQDAQEHKGHRHHRQER</sequence>
<dbReference type="PANTHER" id="PTHR15907">
    <property type="entry name" value="DUF614 FAMILY PROTEIN-RELATED"/>
    <property type="match status" value="1"/>
</dbReference>
<organism evidence="2 3">
    <name type="scientific">Metarhizium robertsii</name>
    <dbReference type="NCBI Taxonomy" id="568076"/>
    <lineage>
        <taxon>Eukaryota</taxon>
        <taxon>Fungi</taxon>
        <taxon>Dikarya</taxon>
        <taxon>Ascomycota</taxon>
        <taxon>Pezizomycotina</taxon>
        <taxon>Sordariomycetes</taxon>
        <taxon>Hypocreomycetidae</taxon>
        <taxon>Hypocreales</taxon>
        <taxon>Clavicipitaceae</taxon>
        <taxon>Metarhizium</taxon>
    </lineage>
</organism>
<feature type="compositionally biased region" description="Low complexity" evidence="1">
    <location>
        <begin position="8"/>
        <end position="18"/>
    </location>
</feature>
<dbReference type="HOGENOM" id="CLU_083147_2_0_1"/>
<evidence type="ECO:0000313" key="3">
    <source>
        <dbReference type="Proteomes" id="UP000030151"/>
    </source>
</evidence>
<reference evidence="2 3" key="1">
    <citation type="submission" date="2014-02" db="EMBL/GenBank/DDBJ databases">
        <title>The genome sequence of the entomopathogenic fungus Metarhizium robertsii ARSEF 2575.</title>
        <authorList>
            <person name="Giuliano Garisto Donzelli B."/>
            <person name="Roe B.A."/>
            <person name="Macmil S.L."/>
            <person name="Krasnoff S.B."/>
            <person name="Gibson D.M."/>
        </authorList>
    </citation>
    <scope>NUCLEOTIDE SEQUENCE [LARGE SCALE GENOMIC DNA]</scope>
    <source>
        <strain evidence="2 3">ARSEF 2575</strain>
    </source>
</reference>
<comment type="caution">
    <text evidence="2">The sequence shown here is derived from an EMBL/GenBank/DDBJ whole genome shotgun (WGS) entry which is preliminary data.</text>
</comment>
<dbReference type="NCBIfam" id="TIGR01571">
    <property type="entry name" value="A_thal_Cys_rich"/>
    <property type="match status" value="1"/>
</dbReference>
<feature type="compositionally biased region" description="Low complexity" evidence="1">
    <location>
        <begin position="146"/>
        <end position="157"/>
    </location>
</feature>